<evidence type="ECO:0000313" key="4">
    <source>
        <dbReference type="Proteomes" id="UP000315914"/>
    </source>
</evidence>
<gene>
    <name evidence="3" type="ORF">FBZ95_1011089</name>
</gene>
<dbReference type="PANTHER" id="PTHR43802:SF1">
    <property type="entry name" value="IP11341P-RELATED"/>
    <property type="match status" value="1"/>
</dbReference>
<dbReference type="CDD" id="cd06558">
    <property type="entry name" value="crotonase-like"/>
    <property type="match status" value="1"/>
</dbReference>
<name>A0A560KRF2_9BRAD</name>
<organism evidence="3 4">
    <name type="scientific">Bradyrhizobium sacchari</name>
    <dbReference type="NCBI Taxonomy" id="1399419"/>
    <lineage>
        <taxon>Bacteria</taxon>
        <taxon>Pseudomonadati</taxon>
        <taxon>Pseudomonadota</taxon>
        <taxon>Alphaproteobacteria</taxon>
        <taxon>Hyphomicrobiales</taxon>
        <taxon>Nitrobacteraceae</taxon>
        <taxon>Bradyrhizobium</taxon>
    </lineage>
</organism>
<dbReference type="Gene3D" id="3.90.226.10">
    <property type="entry name" value="2-enoyl-CoA Hydratase, Chain A, domain 1"/>
    <property type="match status" value="1"/>
</dbReference>
<keyword evidence="4" id="KW-1185">Reference proteome</keyword>
<dbReference type="InterPro" id="IPR014748">
    <property type="entry name" value="Enoyl-CoA_hydra_C"/>
</dbReference>
<dbReference type="InterPro" id="IPR001753">
    <property type="entry name" value="Enoyl-CoA_hydra/iso"/>
</dbReference>
<dbReference type="PROSITE" id="PS00166">
    <property type="entry name" value="ENOYL_COA_HYDRATASE"/>
    <property type="match status" value="1"/>
</dbReference>
<dbReference type="Gene3D" id="1.10.12.10">
    <property type="entry name" value="Lyase 2-enoyl-coa Hydratase, Chain A, domain 2"/>
    <property type="match status" value="1"/>
</dbReference>
<dbReference type="RefSeq" id="WP_080139735.1">
    <property type="nucleotide sequence ID" value="NZ_LWIG01000057.1"/>
</dbReference>
<dbReference type="STRING" id="1399419.A5906_13145"/>
<evidence type="ECO:0000256" key="2">
    <source>
        <dbReference type="RuleBase" id="RU003707"/>
    </source>
</evidence>
<dbReference type="PANTHER" id="PTHR43802">
    <property type="entry name" value="ENOYL-COA HYDRATASE"/>
    <property type="match status" value="1"/>
</dbReference>
<accession>A0A560KRF2</accession>
<dbReference type="SUPFAM" id="SSF52096">
    <property type="entry name" value="ClpP/crotonase"/>
    <property type="match status" value="1"/>
</dbReference>
<comment type="caution">
    <text evidence="3">The sequence shown here is derived from an EMBL/GenBank/DDBJ whole genome shotgun (WGS) entry which is preliminary data.</text>
</comment>
<comment type="similarity">
    <text evidence="1 2">Belongs to the enoyl-CoA hydratase/isomerase family.</text>
</comment>
<dbReference type="GO" id="GO:0003824">
    <property type="term" value="F:catalytic activity"/>
    <property type="evidence" value="ECO:0007669"/>
    <property type="project" value="InterPro"/>
</dbReference>
<dbReference type="Proteomes" id="UP000315914">
    <property type="component" value="Unassembled WGS sequence"/>
</dbReference>
<reference evidence="3 4" key="1">
    <citation type="submission" date="2019-06" db="EMBL/GenBank/DDBJ databases">
        <title>Genomic Encyclopedia of Type Strains, Phase IV (KMG-V): Genome sequencing to study the core and pangenomes of soil and plant-associated prokaryotes.</title>
        <authorList>
            <person name="Whitman W."/>
        </authorList>
    </citation>
    <scope>NUCLEOTIDE SEQUENCE [LARGE SCALE GENOMIC DNA]</scope>
    <source>
        <strain evidence="3 4">BR 10556</strain>
    </source>
</reference>
<dbReference type="EMBL" id="VITW01000001">
    <property type="protein sequence ID" value="TWB84644.1"/>
    <property type="molecule type" value="Genomic_DNA"/>
</dbReference>
<dbReference type="Pfam" id="PF00378">
    <property type="entry name" value="ECH_1"/>
    <property type="match status" value="1"/>
</dbReference>
<evidence type="ECO:0000256" key="1">
    <source>
        <dbReference type="ARBA" id="ARBA00005254"/>
    </source>
</evidence>
<dbReference type="OrthoDB" id="9781757at2"/>
<dbReference type="AlphaFoldDB" id="A0A560KRF2"/>
<dbReference type="InterPro" id="IPR018376">
    <property type="entry name" value="Enoyl-CoA_hyd/isom_CS"/>
</dbReference>
<sequence>MSKGRANASGDAPVLRETHGAVAMIRFNRPDRLNAVDAEMIEAIRAALRGVREDASIRSAVLIGNGRCFMAGADLLTFHRELSTASQVAAGLIDGFHAMLREMRAMPKPVIAAVAGNVAGGGVGLALACDLAVMADDARLISGYSKLGTSPDGGTTWSLTRAVGARRALELMCLNTPVSAQEALALGLVNRLVPAGQLAEQAIVMAQHLAEVAPMAMARIKALVETAATSDFDSQLDRERMAFIACAATDDFCEGVSAFFERRPPRF</sequence>
<proteinExistence type="inferred from homology"/>
<evidence type="ECO:0000313" key="3">
    <source>
        <dbReference type="EMBL" id="TWB84644.1"/>
    </source>
</evidence>
<protein>
    <submittedName>
        <fullName evidence="3">Enoyl-CoA hydratase</fullName>
    </submittedName>
</protein>
<dbReference type="InterPro" id="IPR029045">
    <property type="entry name" value="ClpP/crotonase-like_dom_sf"/>
</dbReference>